<dbReference type="InterPro" id="IPR036942">
    <property type="entry name" value="Beta-barrel_TonB_sf"/>
</dbReference>
<dbReference type="AlphaFoldDB" id="A0A1H7QZ87"/>
<evidence type="ECO:0000256" key="4">
    <source>
        <dbReference type="SAM" id="SignalP"/>
    </source>
</evidence>
<keyword evidence="5" id="KW-0675">Receptor</keyword>
<dbReference type="Proteomes" id="UP000199421">
    <property type="component" value="Unassembled WGS sequence"/>
</dbReference>
<dbReference type="SUPFAM" id="SSF49464">
    <property type="entry name" value="Carboxypeptidase regulatory domain-like"/>
    <property type="match status" value="1"/>
</dbReference>
<dbReference type="SUPFAM" id="SSF56935">
    <property type="entry name" value="Porins"/>
    <property type="match status" value="1"/>
</dbReference>
<evidence type="ECO:0000313" key="6">
    <source>
        <dbReference type="Proteomes" id="UP000199421"/>
    </source>
</evidence>
<dbReference type="InterPro" id="IPR008969">
    <property type="entry name" value="CarboxyPept-like_regulatory"/>
</dbReference>
<evidence type="ECO:0000256" key="2">
    <source>
        <dbReference type="ARBA" id="ARBA00023136"/>
    </source>
</evidence>
<name>A0A1H7QZ87_OLID1</name>
<dbReference type="STRING" id="407022.SAMN05661044_02771"/>
<dbReference type="OrthoDB" id="9804995at2"/>
<comment type="subcellular location">
    <subcellularLocation>
        <location evidence="1">Cell outer membrane</location>
    </subcellularLocation>
</comment>
<protein>
    <submittedName>
        <fullName evidence="5">Outer membrane receptor proteins, mostly Fe transport</fullName>
    </submittedName>
</protein>
<dbReference type="Pfam" id="PF13620">
    <property type="entry name" value="CarboxypepD_reg"/>
    <property type="match status" value="1"/>
</dbReference>
<dbReference type="RefSeq" id="WP_093325265.1">
    <property type="nucleotide sequence ID" value="NZ_FOAF01000002.1"/>
</dbReference>
<proteinExistence type="predicted"/>
<feature type="chain" id="PRO_5011668716" evidence="4">
    <location>
        <begin position="20"/>
        <end position="790"/>
    </location>
</feature>
<dbReference type="EMBL" id="FOAF01000002">
    <property type="protein sequence ID" value="SEL52974.1"/>
    <property type="molecule type" value="Genomic_DNA"/>
</dbReference>
<gene>
    <name evidence="5" type="ORF">SAMN05661044_02771</name>
</gene>
<dbReference type="Gene3D" id="2.40.170.20">
    <property type="entry name" value="TonB-dependent receptor, beta-barrel domain"/>
    <property type="match status" value="1"/>
</dbReference>
<keyword evidence="3" id="KW-0998">Cell outer membrane</keyword>
<keyword evidence="6" id="KW-1185">Reference proteome</keyword>
<keyword evidence="4" id="KW-0732">Signal</keyword>
<accession>A0A1H7QZ87</accession>
<dbReference type="Gene3D" id="2.170.130.10">
    <property type="entry name" value="TonB-dependent receptor, plug domain"/>
    <property type="match status" value="1"/>
</dbReference>
<sequence>MRYIILSFLVICLIMPIKAQQAAVQIVKGKITDEASKQPISGVTIRLAEEETTISSLSDSSGNFKLSKVPLGRRQFIVSSMGYEPTILSDIIVTAGKEVNLNISLRESLTNLETVEITYHQYEGIKTTNNDMLSVSARTFDMDETKRYAGSLGDPARMAANFAGVVSTNDTRNDIIIRGNSPNTMLWQLEGLNIPNPSHFGSLNSMGGSISMLNNNIIDKSDFMTGAFPPQYGNALSGVFDLRLRDGNNEKHEFLGQMGFNGFEAGAEGPIGKLDGASYLINARYSTLSIFQSLGLEFGTGGATPEYTDINYKFTSPVGKQGSISVFGIWGRSSMDILASEYDPEGQAYGNEYSNRYPRYQTNITGLSYTHKLGINTTANFVFGYSRTNERFDRDSVSQNDPSHTIPDWHWRFETNKFSGVFSLHHKFNAKHSLIAGLIEDVTDYSLFNRRIQHGVNEIILNDRHDQFGLTQAYAQWKFRISNALSMVSGLHYQYLNLSNSNSVEPRIGFKYETGGSHIIGLAYGLHSQMDNVLTYATVTPTPSGNTYTNESLGFMRSHHFVLSHDWNISSNTHLKTELYYQRLFDVPVTRNPSSFSTLNLGAETIPILRDSLVNEGVGRNYGLEVTLERSFDKGFYYLVTGSFFSSRYRGSDGIWRNTAFNMGNVLNILGGKEWKVGRKENILGLSLKVSRVGGRYLSPVDVAASAADGEIQYDADNAYSIQQPAYFRTDLKLSYRKEFKRTTMELALDLQNITNNENIFRQEWNARQLRVIEVYQQGFFPVPFIRFTF</sequence>
<evidence type="ECO:0000256" key="3">
    <source>
        <dbReference type="ARBA" id="ARBA00023237"/>
    </source>
</evidence>
<evidence type="ECO:0000313" key="5">
    <source>
        <dbReference type="EMBL" id="SEL52974.1"/>
    </source>
</evidence>
<keyword evidence="2" id="KW-0472">Membrane</keyword>
<organism evidence="5 6">
    <name type="scientific">Olivibacter domesticus</name>
    <name type="common">Pseudosphingobacterium domesticum</name>
    <dbReference type="NCBI Taxonomy" id="407022"/>
    <lineage>
        <taxon>Bacteria</taxon>
        <taxon>Pseudomonadati</taxon>
        <taxon>Bacteroidota</taxon>
        <taxon>Sphingobacteriia</taxon>
        <taxon>Sphingobacteriales</taxon>
        <taxon>Sphingobacteriaceae</taxon>
        <taxon>Olivibacter</taxon>
    </lineage>
</organism>
<reference evidence="6" key="1">
    <citation type="submission" date="2016-10" db="EMBL/GenBank/DDBJ databases">
        <authorList>
            <person name="Varghese N."/>
            <person name="Submissions S."/>
        </authorList>
    </citation>
    <scope>NUCLEOTIDE SEQUENCE [LARGE SCALE GENOMIC DNA]</scope>
    <source>
        <strain evidence="6">DSM 18733</strain>
    </source>
</reference>
<feature type="signal peptide" evidence="4">
    <location>
        <begin position="1"/>
        <end position="19"/>
    </location>
</feature>
<dbReference type="Gene3D" id="2.60.40.1120">
    <property type="entry name" value="Carboxypeptidase-like, regulatory domain"/>
    <property type="match status" value="1"/>
</dbReference>
<evidence type="ECO:0000256" key="1">
    <source>
        <dbReference type="ARBA" id="ARBA00004442"/>
    </source>
</evidence>
<dbReference type="InterPro" id="IPR037066">
    <property type="entry name" value="Plug_dom_sf"/>
</dbReference>
<dbReference type="GO" id="GO:0009279">
    <property type="term" value="C:cell outer membrane"/>
    <property type="evidence" value="ECO:0007669"/>
    <property type="project" value="UniProtKB-SubCell"/>
</dbReference>